<protein>
    <submittedName>
        <fullName evidence="1">Uncharacterized protein</fullName>
    </submittedName>
</protein>
<organism evidence="1 2">
    <name type="scientific">Paenibacillus beijingensis</name>
    <dbReference type="NCBI Taxonomy" id="1126833"/>
    <lineage>
        <taxon>Bacteria</taxon>
        <taxon>Bacillati</taxon>
        <taxon>Bacillota</taxon>
        <taxon>Bacilli</taxon>
        <taxon>Bacillales</taxon>
        <taxon>Paenibacillaceae</taxon>
        <taxon>Paenibacillus</taxon>
    </lineage>
</organism>
<dbReference type="Proteomes" id="UP000032633">
    <property type="component" value="Chromosome"/>
</dbReference>
<sequence length="99" mass="11513">MIVFDQQSVASSRVLDDEIDACFYESADLTIVLFFSAFDKSFRLQESNACMFLYHSNKKLTRFFDLVSSPADFKIIFSDPCRYPIFHNVFFCILLKPVT</sequence>
<name>A0A0D5NKD6_9BACL</name>
<reference evidence="2" key="2">
    <citation type="submission" date="2015-03" db="EMBL/GenBank/DDBJ databases">
        <title>Genome sequence of Paenibacillus beijingensis strain DSM 24997T.</title>
        <authorList>
            <person name="Kwak Y."/>
            <person name="Shin J.-H."/>
        </authorList>
    </citation>
    <scope>NUCLEOTIDE SEQUENCE [LARGE SCALE GENOMIC DNA]</scope>
    <source>
        <strain evidence="2">DSM 24997</strain>
    </source>
</reference>
<evidence type="ECO:0000313" key="1">
    <source>
        <dbReference type="EMBL" id="AJY75600.1"/>
    </source>
</evidence>
<dbReference type="EMBL" id="CP011058">
    <property type="protein sequence ID" value="AJY75600.1"/>
    <property type="molecule type" value="Genomic_DNA"/>
</dbReference>
<dbReference type="AlphaFoldDB" id="A0A0D5NKD6"/>
<dbReference type="HOGENOM" id="CLU_2317565_0_0_9"/>
<reference evidence="1 2" key="1">
    <citation type="journal article" date="2015" name="J. Biotechnol.">
        <title>Complete genome sequence of Paenibacillus beijingensis 7188(T) (=DSM 24997(T)), a novel rhizobacterium from jujube garden soil.</title>
        <authorList>
            <person name="Kwak Y."/>
            <person name="Shin J.H."/>
        </authorList>
    </citation>
    <scope>NUCLEOTIDE SEQUENCE [LARGE SCALE GENOMIC DNA]</scope>
    <source>
        <strain evidence="1 2">DSM 24997</strain>
    </source>
</reference>
<gene>
    <name evidence="1" type="ORF">VN24_14840</name>
</gene>
<dbReference type="PATRIC" id="fig|1126833.4.peg.3250"/>
<accession>A0A0D5NKD6</accession>
<keyword evidence="2" id="KW-1185">Reference proteome</keyword>
<evidence type="ECO:0000313" key="2">
    <source>
        <dbReference type="Proteomes" id="UP000032633"/>
    </source>
</evidence>
<proteinExistence type="predicted"/>
<dbReference type="KEGG" id="pbj:VN24_14840"/>